<comment type="caution">
    <text evidence="1">The sequence shown here is derived from an EMBL/GenBank/DDBJ whole genome shotgun (WGS) entry which is preliminary data.</text>
</comment>
<evidence type="ECO:0000313" key="1">
    <source>
        <dbReference type="EMBL" id="KAK8395765.1"/>
    </source>
</evidence>
<dbReference type="Proteomes" id="UP001487740">
    <property type="component" value="Unassembled WGS sequence"/>
</dbReference>
<gene>
    <name evidence="1" type="ORF">O3P69_005696</name>
</gene>
<protein>
    <submittedName>
        <fullName evidence="1">Uncharacterized protein</fullName>
    </submittedName>
</protein>
<dbReference type="EMBL" id="JARAKH010000017">
    <property type="protein sequence ID" value="KAK8395765.1"/>
    <property type="molecule type" value="Genomic_DNA"/>
</dbReference>
<reference evidence="1 2" key="1">
    <citation type="submission" date="2023-03" db="EMBL/GenBank/DDBJ databases">
        <title>High-quality genome of Scylla paramamosain provides insights in environmental adaptation.</title>
        <authorList>
            <person name="Zhang L."/>
        </authorList>
    </citation>
    <scope>NUCLEOTIDE SEQUENCE [LARGE SCALE GENOMIC DNA]</scope>
    <source>
        <strain evidence="1">LZ_2023a</strain>
        <tissue evidence="1">Muscle</tissue>
    </source>
</reference>
<sequence>MRDAVTPGERLTLTLRYLASGETQSSLACQFQINPSLDNTDHPRSFPCYLSCVEVQICEAALPNYVPRARTAMSKDSSSLFLFVPPLVDAHVLVLPDDVEASVSVEDGSVASGVQG</sequence>
<evidence type="ECO:0000313" key="2">
    <source>
        <dbReference type="Proteomes" id="UP001487740"/>
    </source>
</evidence>
<proteinExistence type="predicted"/>
<name>A0AAW0U7R2_SCYPA</name>
<dbReference type="AlphaFoldDB" id="A0AAW0U7R2"/>
<organism evidence="1 2">
    <name type="scientific">Scylla paramamosain</name>
    <name type="common">Mud crab</name>
    <dbReference type="NCBI Taxonomy" id="85552"/>
    <lineage>
        <taxon>Eukaryota</taxon>
        <taxon>Metazoa</taxon>
        <taxon>Ecdysozoa</taxon>
        <taxon>Arthropoda</taxon>
        <taxon>Crustacea</taxon>
        <taxon>Multicrustacea</taxon>
        <taxon>Malacostraca</taxon>
        <taxon>Eumalacostraca</taxon>
        <taxon>Eucarida</taxon>
        <taxon>Decapoda</taxon>
        <taxon>Pleocyemata</taxon>
        <taxon>Brachyura</taxon>
        <taxon>Eubrachyura</taxon>
        <taxon>Portunoidea</taxon>
        <taxon>Portunidae</taxon>
        <taxon>Portuninae</taxon>
        <taxon>Scylla</taxon>
    </lineage>
</organism>
<keyword evidence="2" id="KW-1185">Reference proteome</keyword>
<accession>A0AAW0U7R2</accession>